<feature type="binding site" evidence="2">
    <location>
        <begin position="12"/>
        <end position="15"/>
    </location>
    <ligand>
        <name>FAD</name>
        <dbReference type="ChEBI" id="CHEBI:57692"/>
    </ligand>
</feature>
<feature type="binding site" evidence="2">
    <location>
        <position position="103"/>
    </location>
    <ligand>
        <name>7-chloro-L-tryptophan</name>
        <dbReference type="ChEBI" id="CHEBI:58713"/>
    </ligand>
</feature>
<comment type="caution">
    <text evidence="3">The sequence shown here is derived from an EMBL/GenBank/DDBJ whole genome shotgun (WGS) entry which is preliminary data.</text>
</comment>
<organism evidence="3 4">
    <name type="scientific">Massilia atriviolacea</name>
    <dbReference type="NCBI Taxonomy" id="2495579"/>
    <lineage>
        <taxon>Bacteria</taxon>
        <taxon>Pseudomonadati</taxon>
        <taxon>Pseudomonadota</taxon>
        <taxon>Betaproteobacteria</taxon>
        <taxon>Burkholderiales</taxon>
        <taxon>Oxalobacteraceae</taxon>
        <taxon>Telluria group</taxon>
        <taxon>Massilia</taxon>
    </lineage>
</organism>
<feature type="binding site" evidence="2">
    <location>
        <position position="365"/>
    </location>
    <ligand>
        <name>FAD</name>
        <dbReference type="ChEBI" id="CHEBI:57692"/>
    </ligand>
</feature>
<keyword evidence="4" id="KW-1185">Reference proteome</keyword>
<protein>
    <submittedName>
        <fullName evidence="3">Tryptophan 7-halogenase</fullName>
    </submittedName>
</protein>
<dbReference type="InterPro" id="IPR006905">
    <property type="entry name" value="Flavin_halogenase"/>
</dbReference>
<dbReference type="PANTHER" id="PTHR43747">
    <property type="entry name" value="FAD-BINDING PROTEIN"/>
    <property type="match status" value="1"/>
</dbReference>
<evidence type="ECO:0000313" key="3">
    <source>
        <dbReference type="EMBL" id="RSZ58556.1"/>
    </source>
</evidence>
<dbReference type="InterPro" id="IPR033856">
    <property type="entry name" value="Trp_halogen"/>
</dbReference>
<accession>A0A430HLW4</accession>
<dbReference type="PROSITE" id="PS51257">
    <property type="entry name" value="PROKAR_LIPOPROTEIN"/>
    <property type="match status" value="1"/>
</dbReference>
<reference evidence="3 4" key="1">
    <citation type="submission" date="2018-12" db="EMBL/GenBank/DDBJ databases">
        <authorList>
            <person name="Yang E."/>
        </authorList>
    </citation>
    <scope>NUCLEOTIDE SEQUENCE [LARGE SCALE GENOMIC DNA]</scope>
    <source>
        <strain evidence="3 4">SOD</strain>
    </source>
</reference>
<evidence type="ECO:0000256" key="1">
    <source>
        <dbReference type="PIRSR" id="PIRSR011396-1"/>
    </source>
</evidence>
<dbReference type="EMBL" id="RXLQ01000006">
    <property type="protein sequence ID" value="RSZ58556.1"/>
    <property type="molecule type" value="Genomic_DNA"/>
</dbReference>
<keyword evidence="2" id="KW-0547">Nucleotide-binding</keyword>
<dbReference type="AlphaFoldDB" id="A0A430HLW4"/>
<dbReference type="InterPro" id="IPR036188">
    <property type="entry name" value="FAD/NAD-bd_sf"/>
</dbReference>
<feature type="binding site" evidence="2">
    <location>
        <position position="214"/>
    </location>
    <ligand>
        <name>FAD</name>
        <dbReference type="ChEBI" id="CHEBI:57692"/>
    </ligand>
</feature>
<gene>
    <name evidence="3" type="ORF">EJB06_13025</name>
</gene>
<dbReference type="PANTHER" id="PTHR43747:SF4">
    <property type="entry name" value="FLAVIN-DEPENDENT TRYPTOPHAN HALOGENASE"/>
    <property type="match status" value="1"/>
</dbReference>
<dbReference type="GO" id="GO:0004497">
    <property type="term" value="F:monooxygenase activity"/>
    <property type="evidence" value="ECO:0007669"/>
    <property type="project" value="InterPro"/>
</dbReference>
<dbReference type="GO" id="GO:0000166">
    <property type="term" value="F:nucleotide binding"/>
    <property type="evidence" value="ECO:0007669"/>
    <property type="project" value="UniProtKB-KW"/>
</dbReference>
<dbReference type="PIRSF" id="PIRSF011396">
    <property type="entry name" value="Trp_halogenase"/>
    <property type="match status" value="1"/>
</dbReference>
<name>A0A430HLW4_9BURK</name>
<dbReference type="OrthoDB" id="8868802at2"/>
<feature type="binding site" evidence="2">
    <location>
        <position position="374"/>
    </location>
    <ligand>
        <name>L-tryptophan</name>
        <dbReference type="ChEBI" id="CHEBI:57912"/>
    </ligand>
</feature>
<dbReference type="Pfam" id="PF04820">
    <property type="entry name" value="Trp_halogenase"/>
    <property type="match status" value="1"/>
</dbReference>
<evidence type="ECO:0000256" key="2">
    <source>
        <dbReference type="PIRSR" id="PIRSR011396-2"/>
    </source>
</evidence>
<dbReference type="Proteomes" id="UP000278085">
    <property type="component" value="Unassembled WGS sequence"/>
</dbReference>
<keyword evidence="2" id="KW-0274">FAD</keyword>
<evidence type="ECO:0000313" key="4">
    <source>
        <dbReference type="Proteomes" id="UP000278085"/>
    </source>
</evidence>
<dbReference type="Gene3D" id="3.50.50.60">
    <property type="entry name" value="FAD/NAD(P)-binding domain"/>
    <property type="match status" value="2"/>
</dbReference>
<dbReference type="InterPro" id="IPR050816">
    <property type="entry name" value="Flavin-dep_Halogenase_NPB"/>
</dbReference>
<feature type="binding site" evidence="2">
    <location>
        <position position="378"/>
    </location>
    <ligand>
        <name>FAD</name>
        <dbReference type="ChEBI" id="CHEBI:57692"/>
    </ligand>
</feature>
<dbReference type="SUPFAM" id="SSF51905">
    <property type="entry name" value="FAD/NAD(P)-binding domain"/>
    <property type="match status" value="1"/>
</dbReference>
<proteinExistence type="predicted"/>
<keyword evidence="2" id="KW-0285">Flavoprotein</keyword>
<sequence length="535" mass="57721">MKAFHNVLIVGGGTAGWLTACYLARTLGAAGVGAAGVGAAGVGAASVGAASAGASGVSITLVESPEIGIIGVGEGTFPSIRSTLAAIGIDEARFVRDCEATFKQGVRFNDWVRPAGAPGADHYFHPFSQPSQRQGGPELLPHWLQGTAGAGVAFAQAATMQKRVADAAHGPKRLADADYSGPMNYAYHFDAGRFAALLAEHGRSLGVRHVQANVERVELDAGGAIACVHTREHGALGADLFVDCTGFRAALIGEALGSPFRKMDDVLFVDRALALQVPYPAPDTLIPSYTISTAHEAGWTWDIGLQRRRGIGYVYSSRHTTDERAEQVLRRYIGAAADGLAPRQLKLNIGYREVQWVKNCVAVGLSGGFLEPLESSGIGLIETAAYLIGHLFPFNGDTAPVAAQYNRLMRERYERVVDFIKLHYCLSQRTDSAFWTDNTDPRSIPQSLRDKLAMWRCRAPHRLDFVADVEMYPTSSWQYVLYGMEFATSLHPSACHPARREEAAAEFAMIAKLASHALADLPPHRALVEHLCQRR</sequence>
<dbReference type="RefSeq" id="WP_126074454.1">
    <property type="nucleotide sequence ID" value="NZ_CP051166.1"/>
</dbReference>
<feature type="active site" evidence="1">
    <location>
        <position position="103"/>
    </location>
</feature>